<dbReference type="SUPFAM" id="SSF52518">
    <property type="entry name" value="Thiamin diphosphate-binding fold (THDP-binding)"/>
    <property type="match status" value="1"/>
</dbReference>
<feature type="domain" description="Transketolase-like pyrimidine-binding" evidence="5">
    <location>
        <begin position="19"/>
        <end position="184"/>
    </location>
</feature>
<evidence type="ECO:0000256" key="2">
    <source>
        <dbReference type="ARBA" id="ARBA00007131"/>
    </source>
</evidence>
<dbReference type="Pfam" id="PF02780">
    <property type="entry name" value="Transketolase_C"/>
    <property type="match status" value="1"/>
</dbReference>
<dbReference type="Gene3D" id="3.40.50.970">
    <property type="match status" value="1"/>
</dbReference>
<dbReference type="Gene3D" id="3.40.50.920">
    <property type="match status" value="1"/>
</dbReference>
<dbReference type="Proteomes" id="UP000034273">
    <property type="component" value="Unassembled WGS sequence"/>
</dbReference>
<evidence type="ECO:0000259" key="5">
    <source>
        <dbReference type="SMART" id="SM00861"/>
    </source>
</evidence>
<comment type="caution">
    <text evidence="6">The sequence shown here is derived from an EMBL/GenBank/DDBJ whole genome shotgun (WGS) entry which is preliminary data.</text>
</comment>
<accession>A0A0G1WZR5</accession>
<dbReference type="PROSITE" id="PS00802">
    <property type="entry name" value="TRANSKETOLASE_2"/>
    <property type="match status" value="1"/>
</dbReference>
<dbReference type="InterPro" id="IPR009014">
    <property type="entry name" value="Transketo_C/PFOR_II"/>
</dbReference>
<evidence type="ECO:0000313" key="7">
    <source>
        <dbReference type="Proteomes" id="UP000034273"/>
    </source>
</evidence>
<comment type="cofactor">
    <cofactor evidence="1">
        <name>thiamine diphosphate</name>
        <dbReference type="ChEBI" id="CHEBI:58937"/>
    </cofactor>
</comment>
<proteinExistence type="inferred from homology"/>
<dbReference type="InterPro" id="IPR051157">
    <property type="entry name" value="PDH/Transketolase"/>
</dbReference>
<evidence type="ECO:0000256" key="1">
    <source>
        <dbReference type="ARBA" id="ARBA00001964"/>
    </source>
</evidence>
<dbReference type="FunFam" id="3.40.50.970:FF:000129">
    <property type="entry name" value="Transketolase"/>
    <property type="match status" value="1"/>
</dbReference>
<evidence type="ECO:0000256" key="4">
    <source>
        <dbReference type="ARBA" id="ARBA00023052"/>
    </source>
</evidence>
<gene>
    <name evidence="6" type="ORF">UY67_C0008G0009</name>
</gene>
<dbReference type="InterPro" id="IPR029061">
    <property type="entry name" value="THDP-binding"/>
</dbReference>
<keyword evidence="3" id="KW-0808">Transferase</keyword>
<reference evidence="6 7" key="1">
    <citation type="journal article" date="2015" name="Nature">
        <title>rRNA introns, odd ribosomes, and small enigmatic genomes across a large radiation of phyla.</title>
        <authorList>
            <person name="Brown C.T."/>
            <person name="Hug L.A."/>
            <person name="Thomas B.C."/>
            <person name="Sharon I."/>
            <person name="Castelle C.J."/>
            <person name="Singh A."/>
            <person name="Wilkins M.J."/>
            <person name="Williams K.H."/>
            <person name="Banfield J.F."/>
        </authorList>
    </citation>
    <scope>NUCLEOTIDE SEQUENCE [LARGE SCALE GENOMIC DNA]</scope>
</reference>
<dbReference type="InterPro" id="IPR033248">
    <property type="entry name" value="Transketolase_C"/>
</dbReference>
<dbReference type="GO" id="GO:0016740">
    <property type="term" value="F:transferase activity"/>
    <property type="evidence" value="ECO:0007669"/>
    <property type="project" value="UniProtKB-KW"/>
</dbReference>
<dbReference type="STRING" id="1618671.UY67_C0008G0009"/>
<dbReference type="SMART" id="SM00861">
    <property type="entry name" value="Transket_pyr"/>
    <property type="match status" value="1"/>
</dbReference>
<protein>
    <submittedName>
        <fullName evidence="6">Transketolase, central region</fullName>
    </submittedName>
</protein>
<dbReference type="PANTHER" id="PTHR43825">
    <property type="entry name" value="PYRUVATE DEHYDROGENASE E1 COMPONENT"/>
    <property type="match status" value="1"/>
</dbReference>
<name>A0A0G1WZR5_9BACT</name>
<dbReference type="InterPro" id="IPR020826">
    <property type="entry name" value="Transketolase_BS"/>
</dbReference>
<evidence type="ECO:0000313" key="6">
    <source>
        <dbReference type="EMBL" id="KKW24368.1"/>
    </source>
</evidence>
<dbReference type="EMBL" id="LCQW01000008">
    <property type="protein sequence ID" value="KKW24368.1"/>
    <property type="molecule type" value="Genomic_DNA"/>
</dbReference>
<keyword evidence="4" id="KW-0786">Thiamine pyrophosphate</keyword>
<sequence length="341" mass="36666">MINPDAKLAANIFEKPDLVPTRDGFGKGAVEAGKADPRVVVLSADLKESTRAEWFQKEFPERYIEMGVAEQNMATVAAGMANYGKIPFITSYAAFSPGRNWEQIRTTIALNNVPVIVCGMHAGVSVGPDGATHQMLEDVALMRAMPNMIVISPCDAEEARKATIAAAKAGKPVYMRFGREKTPVMTTAETPFEVGKINTVWESSSRQGLDGRGLASTDVVVFATGPLLYNSLLAARELERENIQVVVANVHTIKPLDRETIVSLARAAGAVVTVEEHQIAGGLGGATTELLAKECPVPIEFIGVQDQFGQSGTPVELIEYFSMGVSHIVAAIKKVIDRKEV</sequence>
<organism evidence="6 7">
    <name type="scientific">Candidatus Kaiserbacteria bacterium GW2011_GWA2_52_12</name>
    <dbReference type="NCBI Taxonomy" id="1618671"/>
    <lineage>
        <taxon>Bacteria</taxon>
        <taxon>Candidatus Kaiseribacteriota</taxon>
    </lineage>
</organism>
<dbReference type="SUPFAM" id="SSF52922">
    <property type="entry name" value="TK C-terminal domain-like"/>
    <property type="match status" value="1"/>
</dbReference>
<dbReference type="AlphaFoldDB" id="A0A0G1WZR5"/>
<dbReference type="InterPro" id="IPR005475">
    <property type="entry name" value="Transketolase-like_Pyr-bd"/>
</dbReference>
<dbReference type="PANTHER" id="PTHR43825:SF1">
    <property type="entry name" value="TRANSKETOLASE-LIKE PYRIMIDINE-BINDING DOMAIN-CONTAINING PROTEIN"/>
    <property type="match status" value="1"/>
</dbReference>
<comment type="similarity">
    <text evidence="2">Belongs to the transketolase family.</text>
</comment>
<dbReference type="Pfam" id="PF02779">
    <property type="entry name" value="Transket_pyr"/>
    <property type="match status" value="1"/>
</dbReference>
<dbReference type="CDD" id="cd07033">
    <property type="entry name" value="TPP_PYR_DXS_TK_like"/>
    <property type="match status" value="1"/>
</dbReference>
<evidence type="ECO:0000256" key="3">
    <source>
        <dbReference type="ARBA" id="ARBA00022679"/>
    </source>
</evidence>
<dbReference type="PATRIC" id="fig|1618671.3.peg.380"/>